<evidence type="ECO:0000256" key="1">
    <source>
        <dbReference type="SAM" id="Coils"/>
    </source>
</evidence>
<accession>A0AA38R9D4</accession>
<sequence>MVVDQVMRHDPMAGCLANAYLNHRVGFNVQDAFLERYPSADGLTRTFTHMSIRSSPEVPKEVPEAELDQVPADPEITELARRARQMFISTRQEYEMIKRAREQVLGEYRQLRRDLKNTKKSFLEEMTGVYQDACRHRIYNKELKRQLKEIVQPEKVEPAVQHGLEGRTEPATGDLERFQHRRKNKNDDRQEGPGL</sequence>
<feature type="coiled-coil region" evidence="1">
    <location>
        <begin position="94"/>
        <end position="121"/>
    </location>
</feature>
<keyword evidence="1" id="KW-0175">Coiled coil</keyword>
<protein>
    <submittedName>
        <fullName evidence="3">Uncharacterized protein</fullName>
    </submittedName>
</protein>
<keyword evidence="4" id="KW-1185">Reference proteome</keyword>
<organism evidence="3 4">
    <name type="scientific">Pleurostoma richardsiae</name>
    <dbReference type="NCBI Taxonomy" id="41990"/>
    <lineage>
        <taxon>Eukaryota</taxon>
        <taxon>Fungi</taxon>
        <taxon>Dikarya</taxon>
        <taxon>Ascomycota</taxon>
        <taxon>Pezizomycotina</taxon>
        <taxon>Sordariomycetes</taxon>
        <taxon>Sordariomycetidae</taxon>
        <taxon>Calosphaeriales</taxon>
        <taxon>Pleurostomataceae</taxon>
        <taxon>Pleurostoma</taxon>
    </lineage>
</organism>
<dbReference type="Proteomes" id="UP001174694">
    <property type="component" value="Unassembled WGS sequence"/>
</dbReference>
<feature type="compositionally biased region" description="Basic and acidic residues" evidence="2">
    <location>
        <begin position="164"/>
        <end position="178"/>
    </location>
</feature>
<proteinExistence type="predicted"/>
<evidence type="ECO:0000313" key="4">
    <source>
        <dbReference type="Proteomes" id="UP001174694"/>
    </source>
</evidence>
<dbReference type="PANTHER" id="PTHR37535:SF4">
    <property type="entry name" value="FLUG DOMAIN-CONTAINING PROTEIN"/>
    <property type="match status" value="1"/>
</dbReference>
<dbReference type="Pfam" id="PF11917">
    <property type="entry name" value="DUF3435"/>
    <property type="match status" value="1"/>
</dbReference>
<comment type="caution">
    <text evidence="3">The sequence shown here is derived from an EMBL/GenBank/DDBJ whole genome shotgun (WGS) entry which is preliminary data.</text>
</comment>
<evidence type="ECO:0000256" key="2">
    <source>
        <dbReference type="SAM" id="MobiDB-lite"/>
    </source>
</evidence>
<reference evidence="3" key="1">
    <citation type="submission" date="2022-07" db="EMBL/GenBank/DDBJ databases">
        <title>Fungi with potential for degradation of polypropylene.</title>
        <authorList>
            <person name="Gostincar C."/>
        </authorList>
    </citation>
    <scope>NUCLEOTIDE SEQUENCE</scope>
    <source>
        <strain evidence="3">EXF-13308</strain>
    </source>
</reference>
<dbReference type="AlphaFoldDB" id="A0AA38R9D4"/>
<dbReference type="EMBL" id="JANBVO010000069">
    <property type="protein sequence ID" value="KAJ9131288.1"/>
    <property type="molecule type" value="Genomic_DNA"/>
</dbReference>
<name>A0AA38R9D4_9PEZI</name>
<feature type="region of interest" description="Disordered" evidence="2">
    <location>
        <begin position="154"/>
        <end position="195"/>
    </location>
</feature>
<dbReference type="InterPro" id="IPR021842">
    <property type="entry name" value="DUF3435"/>
</dbReference>
<feature type="compositionally biased region" description="Basic and acidic residues" evidence="2">
    <location>
        <begin position="185"/>
        <end position="195"/>
    </location>
</feature>
<gene>
    <name evidence="3" type="ORF">NKR23_g11774</name>
</gene>
<dbReference type="PANTHER" id="PTHR37535">
    <property type="entry name" value="FLUG DOMAIN PROTEIN"/>
    <property type="match status" value="1"/>
</dbReference>
<evidence type="ECO:0000313" key="3">
    <source>
        <dbReference type="EMBL" id="KAJ9131288.1"/>
    </source>
</evidence>